<accession>A0ABU8BNM7</accession>
<sequence length="73" mass="8101">MARVTEQHLLDWRDALLASKLSPVTVKDGYVAAMKLFFGWSKRMKRLATNPAAIQHAVAALECTARDAVGVRF</sequence>
<gene>
    <name evidence="1" type="ORF">V1286_007678</name>
</gene>
<comment type="caution">
    <text evidence="1">The sequence shown here is derived from an EMBL/GenBank/DDBJ whole genome shotgun (WGS) entry which is preliminary data.</text>
</comment>
<proteinExistence type="predicted"/>
<dbReference type="EMBL" id="JAZHRV010000001">
    <property type="protein sequence ID" value="MEH2560149.1"/>
    <property type="molecule type" value="Genomic_DNA"/>
</dbReference>
<dbReference type="Proteomes" id="UP001364224">
    <property type="component" value="Unassembled WGS sequence"/>
</dbReference>
<evidence type="ECO:0000313" key="2">
    <source>
        <dbReference type="Proteomes" id="UP001364224"/>
    </source>
</evidence>
<protein>
    <recommendedName>
        <fullName evidence="3">Integrase</fullName>
    </recommendedName>
</protein>
<evidence type="ECO:0000313" key="1">
    <source>
        <dbReference type="EMBL" id="MEH2560149.1"/>
    </source>
</evidence>
<evidence type="ECO:0008006" key="3">
    <source>
        <dbReference type="Google" id="ProtNLM"/>
    </source>
</evidence>
<keyword evidence="2" id="KW-1185">Reference proteome</keyword>
<reference evidence="1 2" key="1">
    <citation type="submission" date="2024-02" db="EMBL/GenBank/DDBJ databases">
        <title>Adaptive strategies in a cosmopolitan and abundant soil bacterium.</title>
        <authorList>
            <person name="Carini P."/>
        </authorList>
    </citation>
    <scope>NUCLEOTIDE SEQUENCE [LARGE SCALE GENOMIC DNA]</scope>
    <source>
        <strain evidence="1 2">AZCC 1608</strain>
    </source>
</reference>
<name>A0ABU8BNM7_9BRAD</name>
<dbReference type="RefSeq" id="WP_334356901.1">
    <property type="nucleotide sequence ID" value="NZ_JAZHRV010000001.1"/>
</dbReference>
<organism evidence="1 2">
    <name type="scientific">Bradyrhizobium algeriense</name>
    <dbReference type="NCBI Taxonomy" id="634784"/>
    <lineage>
        <taxon>Bacteria</taxon>
        <taxon>Pseudomonadati</taxon>
        <taxon>Pseudomonadota</taxon>
        <taxon>Alphaproteobacteria</taxon>
        <taxon>Hyphomicrobiales</taxon>
        <taxon>Nitrobacteraceae</taxon>
        <taxon>Bradyrhizobium</taxon>
    </lineage>
</organism>